<feature type="transmembrane region" description="Helical" evidence="4">
    <location>
        <begin position="489"/>
        <end position="512"/>
    </location>
</feature>
<evidence type="ECO:0000313" key="7">
    <source>
        <dbReference type="Proteomes" id="UP000692954"/>
    </source>
</evidence>
<reference evidence="6" key="1">
    <citation type="submission" date="2021-01" db="EMBL/GenBank/DDBJ databases">
        <authorList>
            <consortium name="Genoscope - CEA"/>
            <person name="William W."/>
        </authorList>
    </citation>
    <scope>NUCLEOTIDE SEQUENCE</scope>
</reference>
<dbReference type="NCBIfam" id="NF008854">
    <property type="entry name" value="PRK11892.1"/>
    <property type="match status" value="1"/>
</dbReference>
<feature type="transmembrane region" description="Helical" evidence="4">
    <location>
        <begin position="884"/>
        <end position="907"/>
    </location>
</feature>
<comment type="caution">
    <text evidence="6">The sequence shown here is derived from an EMBL/GenBank/DDBJ whole genome shotgun (WGS) entry which is preliminary data.</text>
</comment>
<dbReference type="SMART" id="SM00861">
    <property type="entry name" value="Transket_pyr"/>
    <property type="match status" value="1"/>
</dbReference>
<dbReference type="Pfam" id="PF02779">
    <property type="entry name" value="Transket_pyr"/>
    <property type="match status" value="2"/>
</dbReference>
<dbReference type="FunFam" id="3.40.50.920:FF:000001">
    <property type="entry name" value="Pyruvate dehydrogenase E1 beta subunit"/>
    <property type="match status" value="2"/>
</dbReference>
<dbReference type="InterPro" id="IPR033248">
    <property type="entry name" value="Transketolase_C"/>
</dbReference>
<keyword evidence="7" id="KW-1185">Reference proteome</keyword>
<dbReference type="FunFam" id="3.40.50.970:FF:000001">
    <property type="entry name" value="Pyruvate dehydrogenase E1 beta subunit"/>
    <property type="match status" value="1"/>
</dbReference>
<accession>A0A8S1MTZ5</accession>
<evidence type="ECO:0000256" key="3">
    <source>
        <dbReference type="ARBA" id="ARBA00023052"/>
    </source>
</evidence>
<feature type="transmembrane region" description="Helical" evidence="4">
    <location>
        <begin position="814"/>
        <end position="831"/>
    </location>
</feature>
<protein>
    <recommendedName>
        <fullName evidence="5">Transketolase-like pyrimidine-binding domain-containing protein</fullName>
    </recommendedName>
</protein>
<feature type="transmembrane region" description="Helical" evidence="4">
    <location>
        <begin position="419"/>
        <end position="436"/>
    </location>
</feature>
<gene>
    <name evidence="6" type="ORF">PSON_ATCC_30995.1.T0440094</name>
</gene>
<evidence type="ECO:0000256" key="2">
    <source>
        <dbReference type="ARBA" id="ARBA00023002"/>
    </source>
</evidence>
<dbReference type="Pfam" id="PF02780">
    <property type="entry name" value="Transketolase_C"/>
    <property type="match status" value="2"/>
</dbReference>
<dbReference type="NCBIfam" id="NF006667">
    <property type="entry name" value="PRK09212.1"/>
    <property type="match status" value="1"/>
</dbReference>
<keyword evidence="4" id="KW-1133">Transmembrane helix</keyword>
<sequence>MYRNLLKLRYGFQAQATQLTPIKMTVREAINLAMDEELANDPNVFLIGEEVGQFQGAYKVSKGLFQKYGGDRIIDTPITEAGFTGISVGAALYGLKPIVEFMTWNFAMQAIDHIINSAAKAHYMSAGDQKASIVFRGINGATAYVAAQHSQCFASWYSNVPGLVVLAPFDCDDAKSLLKAAIRNPNPVVFLENEILYSESYELSAEARDPNYIAPIGKAKIMRKGEHVTIVAFSKMVEYSLRAAEQLFREGISCEVINLRSLRPLDRHTIIESVKKTGRVVCVEEGWPQSGIGAEITALIMEEGAFKYLDAPVQRVTGVEIPTPYAFNLEAMAFPKTEQIIDAVLNVLKGALFNKVISFIQNILEIIPILKTKSLKIKKSKVITKISDSLIIPIKYTNRISLLKYFTEKQLYIFYERRSIILIMTIYFIILFVLKIKSKIFPCYQINKKIKYYVIPKIKDFLRCNSKRLPQIYNNLVRIFIKLQKIKQIYMLSFKIFLMPSIIQLIFLKLILDSLINNKNNTKYLTRNNRKFILKIASIITAQHSQCFASWYSNVPGLVVLAPFDCDDAKSLLKAAIRNPNPVVFLENEILYSESYELSAEARDPNYIAPIGKAKIMRKGEHVTIVAFSKMVEYSLRAAEQLFREGISCEVINLRSLRPLDRHTIIESVKKTGRVVCVEEGWPQSGIGAEITALIMEEGAFKYLDAPVQRVTGVEIPTPYAFNLEAMAFPKTEQIIDAVLNVLKGALFNKVISFIQNILEIIPILKTKSLKIKKSKVITKISDSLIIPIKYTNRISLLKYFTEKQLYIFYERRSIILIMTIYFIILFVLKIKSKIFPCYQINKKIKYYVIPKIKDFLRCNSKRLPQIYNNLVRIFIKLQKIKQIYMLSFKIFLMPSIIQLIFLKLILDSLINNKNNTKYLTRNNRKFILKIASIISDTLLLEDLIQQLQ</sequence>
<dbReference type="OrthoDB" id="10266385at2759"/>
<proteinExistence type="predicted"/>
<comment type="cofactor">
    <cofactor evidence="1">
        <name>thiamine diphosphate</name>
        <dbReference type="ChEBI" id="CHEBI:58937"/>
    </cofactor>
</comment>
<feature type="domain" description="Transketolase-like pyrimidine-binding" evidence="5">
    <location>
        <begin position="24"/>
        <end position="199"/>
    </location>
</feature>
<dbReference type="PANTHER" id="PTHR11624:SF96">
    <property type="entry name" value="PYRUVATE DEHYDROGENASE E1 COMPONENT SUBUNIT BETA, MITOCHONDRIAL"/>
    <property type="match status" value="1"/>
</dbReference>
<dbReference type="GO" id="GO:0004739">
    <property type="term" value="F:pyruvate dehydrogenase (acetyl-transferring) activity"/>
    <property type="evidence" value="ECO:0007669"/>
    <property type="project" value="InterPro"/>
</dbReference>
<evidence type="ECO:0000259" key="5">
    <source>
        <dbReference type="SMART" id="SM00861"/>
    </source>
</evidence>
<keyword evidence="4" id="KW-0472">Membrane</keyword>
<keyword evidence="3" id="KW-0786">Thiamine pyrophosphate</keyword>
<organism evidence="6 7">
    <name type="scientific">Paramecium sonneborni</name>
    <dbReference type="NCBI Taxonomy" id="65129"/>
    <lineage>
        <taxon>Eukaryota</taxon>
        <taxon>Sar</taxon>
        <taxon>Alveolata</taxon>
        <taxon>Ciliophora</taxon>
        <taxon>Intramacronucleata</taxon>
        <taxon>Oligohymenophorea</taxon>
        <taxon>Peniculida</taxon>
        <taxon>Parameciidae</taxon>
        <taxon>Paramecium</taxon>
    </lineage>
</organism>
<dbReference type="InterPro" id="IPR027110">
    <property type="entry name" value="PDHB_mito-type"/>
</dbReference>
<evidence type="ECO:0000256" key="1">
    <source>
        <dbReference type="ARBA" id="ARBA00001964"/>
    </source>
</evidence>
<evidence type="ECO:0000313" key="6">
    <source>
        <dbReference type="EMBL" id="CAD8082862.1"/>
    </source>
</evidence>
<keyword evidence="4" id="KW-0812">Transmembrane</keyword>
<dbReference type="InterPro" id="IPR005475">
    <property type="entry name" value="Transketolase-like_Pyr-bd"/>
</dbReference>
<dbReference type="PANTHER" id="PTHR11624">
    <property type="entry name" value="DEHYDROGENASE RELATED"/>
    <property type="match status" value="1"/>
</dbReference>
<name>A0A8S1MTZ5_9CILI</name>
<evidence type="ECO:0000256" key="4">
    <source>
        <dbReference type="SAM" id="Phobius"/>
    </source>
</evidence>
<keyword evidence="2" id="KW-0560">Oxidoreductase</keyword>
<dbReference type="CDD" id="cd07036">
    <property type="entry name" value="TPP_PYR_E1-PDHc-beta_like"/>
    <property type="match status" value="1"/>
</dbReference>
<dbReference type="AlphaFoldDB" id="A0A8S1MTZ5"/>
<dbReference type="EMBL" id="CAJJDN010000044">
    <property type="protein sequence ID" value="CAD8082862.1"/>
    <property type="molecule type" value="Genomic_DNA"/>
</dbReference>
<dbReference type="GO" id="GO:0006086">
    <property type="term" value="P:pyruvate decarboxylation to acetyl-CoA"/>
    <property type="evidence" value="ECO:0007669"/>
    <property type="project" value="InterPro"/>
</dbReference>
<dbReference type="Proteomes" id="UP000692954">
    <property type="component" value="Unassembled WGS sequence"/>
</dbReference>